<gene>
    <name evidence="2" type="ORF">METZ01_LOCUS215290</name>
</gene>
<proteinExistence type="predicted"/>
<accession>A0A382FH79</accession>
<dbReference type="InterPro" id="IPR055557">
    <property type="entry name" value="DUF7133"/>
</dbReference>
<dbReference type="PANTHER" id="PTHR33546:SF1">
    <property type="entry name" value="LARGE, MULTIFUNCTIONAL SECRETED PROTEIN"/>
    <property type="match status" value="1"/>
</dbReference>
<sequence length="346" mass="38910">MKPIQFILATLVLACGVLAARPMIKPAGYQVDTVNIPKEITLGVGGMAFLDRTTMLICTREGEVWKFNTDNGKWDLYADGLHESLGLWVDHKKNDVYVMQRPELTRLVDTNKDGKADLYETVNAGWGLTDNYHEYSFGPVRDSKGNFYGTLNTSLSWPGWAGSDRWDKARVHDSKMGRAAKYRGWSFQVTPQGKFVPFSMGMRSPAGIVINQADEIFYTDNQGDWNETSSLHHVVKGRFHGHPSSYFDHPKFIGKDLNKIPIEDYRKMRSRPAVFIPHGELANSPGEPVFDYTGGKFGPFAGQMILGDQTRSNLMRIHVEKVNGEYQGMVVNFISPMQTGCIRGVF</sequence>
<dbReference type="PANTHER" id="PTHR33546">
    <property type="entry name" value="LARGE, MULTIFUNCTIONAL SECRETED PROTEIN-RELATED"/>
    <property type="match status" value="1"/>
</dbReference>
<dbReference type="PROSITE" id="PS51257">
    <property type="entry name" value="PROKAR_LIPOPROTEIN"/>
    <property type="match status" value="1"/>
</dbReference>
<dbReference type="AlphaFoldDB" id="A0A382FH79"/>
<dbReference type="Gene3D" id="2.120.10.30">
    <property type="entry name" value="TolB, C-terminal domain"/>
    <property type="match status" value="1"/>
</dbReference>
<dbReference type="EMBL" id="UINC01049994">
    <property type="protein sequence ID" value="SVB62436.1"/>
    <property type="molecule type" value="Genomic_DNA"/>
</dbReference>
<protein>
    <recommendedName>
        <fullName evidence="1">DUF7133 domain-containing protein</fullName>
    </recommendedName>
</protein>
<evidence type="ECO:0000259" key="1">
    <source>
        <dbReference type="Pfam" id="PF23500"/>
    </source>
</evidence>
<evidence type="ECO:0000313" key="2">
    <source>
        <dbReference type="EMBL" id="SVB62436.1"/>
    </source>
</evidence>
<dbReference type="Pfam" id="PF23500">
    <property type="entry name" value="DUF7133"/>
    <property type="match status" value="1"/>
</dbReference>
<name>A0A382FH79_9ZZZZ</name>
<feature type="non-terminal residue" evidence="2">
    <location>
        <position position="346"/>
    </location>
</feature>
<organism evidence="2">
    <name type="scientific">marine metagenome</name>
    <dbReference type="NCBI Taxonomy" id="408172"/>
    <lineage>
        <taxon>unclassified sequences</taxon>
        <taxon>metagenomes</taxon>
        <taxon>ecological metagenomes</taxon>
    </lineage>
</organism>
<dbReference type="InterPro" id="IPR011041">
    <property type="entry name" value="Quinoprot_gluc/sorb_DH_b-prop"/>
</dbReference>
<feature type="domain" description="DUF7133" evidence="1">
    <location>
        <begin position="75"/>
        <end position="227"/>
    </location>
</feature>
<dbReference type="SUPFAM" id="SSF50952">
    <property type="entry name" value="Soluble quinoprotein glucose dehydrogenase"/>
    <property type="match status" value="1"/>
</dbReference>
<reference evidence="2" key="1">
    <citation type="submission" date="2018-05" db="EMBL/GenBank/DDBJ databases">
        <authorList>
            <person name="Lanie J.A."/>
            <person name="Ng W.-L."/>
            <person name="Kazmierczak K.M."/>
            <person name="Andrzejewski T.M."/>
            <person name="Davidsen T.M."/>
            <person name="Wayne K.J."/>
            <person name="Tettelin H."/>
            <person name="Glass J.I."/>
            <person name="Rusch D."/>
            <person name="Podicherti R."/>
            <person name="Tsui H.-C.T."/>
            <person name="Winkler M.E."/>
        </authorList>
    </citation>
    <scope>NUCLEOTIDE SEQUENCE</scope>
</reference>
<dbReference type="InterPro" id="IPR011042">
    <property type="entry name" value="6-blade_b-propeller_TolB-like"/>
</dbReference>